<feature type="compositionally biased region" description="Polar residues" evidence="5">
    <location>
        <begin position="883"/>
        <end position="896"/>
    </location>
</feature>
<keyword evidence="6" id="KW-1133">Transmembrane helix</keyword>
<gene>
    <name evidence="8" type="ORF">WN51_02051</name>
</gene>
<protein>
    <recommendedName>
        <fullName evidence="7">PHD-type domain-containing protein</fullName>
    </recommendedName>
</protein>
<evidence type="ECO:0000256" key="1">
    <source>
        <dbReference type="ARBA" id="ARBA00022553"/>
    </source>
</evidence>
<feature type="compositionally biased region" description="Basic and acidic residues" evidence="5">
    <location>
        <begin position="820"/>
        <end position="838"/>
    </location>
</feature>
<feature type="compositionally biased region" description="Polar residues" evidence="5">
    <location>
        <begin position="439"/>
        <end position="469"/>
    </location>
</feature>
<feature type="transmembrane region" description="Helical" evidence="6">
    <location>
        <begin position="1500"/>
        <end position="1524"/>
    </location>
</feature>
<keyword evidence="3" id="KW-0863">Zinc-finger</keyword>
<feature type="compositionally biased region" description="Polar residues" evidence="5">
    <location>
        <begin position="1715"/>
        <end position="1743"/>
    </location>
</feature>
<feature type="compositionally biased region" description="Basic and acidic residues" evidence="5">
    <location>
        <begin position="776"/>
        <end position="789"/>
    </location>
</feature>
<reference evidence="8 9" key="1">
    <citation type="submission" date="2015-07" db="EMBL/GenBank/DDBJ databases">
        <title>The genome of Melipona quadrifasciata.</title>
        <authorList>
            <person name="Pan H."/>
            <person name="Kapheim K."/>
        </authorList>
    </citation>
    <scope>NUCLEOTIDE SEQUENCE [LARGE SCALE GENOMIC DNA]</scope>
    <source>
        <strain evidence="8">0111107301</strain>
        <tissue evidence="8">Whole body</tissue>
    </source>
</reference>
<feature type="compositionally biased region" description="Polar residues" evidence="5">
    <location>
        <begin position="953"/>
        <end position="966"/>
    </location>
</feature>
<keyword evidence="9" id="KW-1185">Reference proteome</keyword>
<dbReference type="InterPro" id="IPR006212">
    <property type="entry name" value="Furin_repeat"/>
</dbReference>
<accession>A0A0M9AD14</accession>
<feature type="region of interest" description="Disordered" evidence="5">
    <location>
        <begin position="660"/>
        <end position="698"/>
    </location>
</feature>
<evidence type="ECO:0000259" key="7">
    <source>
        <dbReference type="PROSITE" id="PS51805"/>
    </source>
</evidence>
<feature type="region of interest" description="Disordered" evidence="5">
    <location>
        <begin position="728"/>
        <end position="900"/>
    </location>
</feature>
<dbReference type="InterPro" id="IPR034732">
    <property type="entry name" value="EPHD"/>
</dbReference>
<dbReference type="GO" id="GO:0008270">
    <property type="term" value="F:zinc ion binding"/>
    <property type="evidence" value="ECO:0007669"/>
    <property type="project" value="UniProtKB-KW"/>
</dbReference>
<dbReference type="OrthoDB" id="10029243at2759"/>
<dbReference type="Pfam" id="PF13771">
    <property type="entry name" value="zf-HC5HC2H"/>
    <property type="match status" value="1"/>
</dbReference>
<evidence type="ECO:0000313" key="8">
    <source>
        <dbReference type="EMBL" id="KOX80763.1"/>
    </source>
</evidence>
<feature type="compositionally biased region" description="Basic residues" evidence="5">
    <location>
        <begin position="1005"/>
        <end position="1014"/>
    </location>
</feature>
<proteinExistence type="predicted"/>
<feature type="compositionally biased region" description="Basic and acidic residues" evidence="5">
    <location>
        <begin position="660"/>
        <end position="683"/>
    </location>
</feature>
<evidence type="ECO:0000256" key="2">
    <source>
        <dbReference type="ARBA" id="ARBA00022723"/>
    </source>
</evidence>
<dbReference type="EMBL" id="KQ435698">
    <property type="protein sequence ID" value="KOX80763.1"/>
    <property type="molecule type" value="Genomic_DNA"/>
</dbReference>
<feature type="compositionally biased region" description="Basic and acidic residues" evidence="5">
    <location>
        <begin position="915"/>
        <end position="926"/>
    </location>
</feature>
<dbReference type="CDD" id="cd00064">
    <property type="entry name" value="FU"/>
    <property type="match status" value="1"/>
</dbReference>
<organism evidence="8 9">
    <name type="scientific">Melipona quadrifasciata</name>
    <dbReference type="NCBI Taxonomy" id="166423"/>
    <lineage>
        <taxon>Eukaryota</taxon>
        <taxon>Metazoa</taxon>
        <taxon>Ecdysozoa</taxon>
        <taxon>Arthropoda</taxon>
        <taxon>Hexapoda</taxon>
        <taxon>Insecta</taxon>
        <taxon>Pterygota</taxon>
        <taxon>Neoptera</taxon>
        <taxon>Endopterygota</taxon>
        <taxon>Hymenoptera</taxon>
        <taxon>Apocrita</taxon>
        <taxon>Aculeata</taxon>
        <taxon>Apoidea</taxon>
        <taxon>Anthophila</taxon>
        <taxon>Apidae</taxon>
        <taxon>Melipona</taxon>
    </lineage>
</organism>
<evidence type="ECO:0000256" key="6">
    <source>
        <dbReference type="SAM" id="Phobius"/>
    </source>
</evidence>
<evidence type="ECO:0000256" key="3">
    <source>
        <dbReference type="ARBA" id="ARBA00022771"/>
    </source>
</evidence>
<sequence>MFTGPFILEVAPKWALSNNFMQWDYIQELVAHGGVPDVYDLHHKEENIGVSDLDLTYVNQFINFIQPTNNNKIANSNIEKETVDKCFSEFSELVFKNHKESYSTCHSDDNKIKPTNLLNTNKVIATYSFCKNKGENLSDTKKEIDHHHKIDCISCLTEQSNIENITQYKTLSKSLEQYKDTYNLFCASEEDKPLNLVKKQKDNKGCCKKQSEDKKKLCNFTDTKVSLKNCAISDQTNNSCNIENCYNTKYKEIDYGLLKFSDLDNLSPKLKTDNTLFKAPKHKLCKNLETNCVPNKYLAQESILSVDKYLNNKTSVLLYEKKNTDLSFVHSSLNVKNISIKSESYSDEQINKSKNAYFVSTCKPILSNWEDFEMSGQYPGHSRPPVGTPPPQTVWNHLTMAQSQGLNIHPTALSGAALSPAGFYTHPSMARASHITSQLTPQLAHTQAPPTWHTPTVPSKTVTPANTPGNPLFSLQMLVDNRQNQSQYRNSPGSQSTLDLSSTSEIIPENYSRVPQDIPISLTARNVDKGSRNGNIISPPIPLNGETSSDSGISSSVPTPNSVSEPVSLSTKEVTTPKITVKNFESNLKGVANVHDKIKEMNVDNFTQKVINLPPSVTIERVVPEKKEPEVTKNKDTLSVIAQVPRNVLPVIVNLTSRMDKDVTDSPKRESSSERDRKVEETNVRSPKNLPKRGKKGVDSLLEKLEGGNKKLGSAENIGSVIVMPVEEKDTSSVKSMSPDRQKSKSPNREDEVVSPAFSNDDSNDNTKQRRKRKLEKPVRLSKDSKTEVEDMELEPTEPTEPRTSESIPEETTNVTPVVKLEDNIDTTEQRISEKAEESVEETSEENQPIRRRRSSESTPPSSTPSNQRVRRKSSDDAAEFSKVTSPKPVNNTNPFNEVESELEKMFAGIVETETDVKKEESKSDLTESELQAGSTTKVENLENNVLHAKEMQNINPTDVSSTVDTKISGKKGKKTKVQGGKRKMSRSSENIFETVGNDIPQKEIKKRKMSKSSKKQDASKKIKKNAKVDGIREMAYDSGSNASSIRSRGPVVHVEGPRDSPLSIQVVNAPREEEEEKSKEKRKSIGNGNAGRSKRLSHQNDLDYRGKVSRAGLFSSTLSSRYDAHTTDSTWICVFCKQGPHSVIPGDPARPHPNLAGPHIAPGTYTVPAGVLSDLFGPYLIGKERLEDGILSADEQEITTEQKKGGKNKRSLRYAGLADQFTAKMGKKKRNSIESNTNAMFTGMTVLPGEEQRWEVWLHEQCAVWAAGVYMAGGRVTGLQEAVWDAAKSICDSCGLTGANIGCVKRGCKAVTHYPCALTKGWHLDTNQSVPLIKPKEIKPMFGLFVQVKGDEDCFYVAGIRLCAGSRLEKAVLIGPDQDGAPPGTHRNVDVGERVENLLQGKSPTLDVTSSAPIATRGECRVQIVEKFHLTSNECIEGEGGCKRCRDRICARCAVLLHQGTCVDTCPPGHIADWSTRDEYMGKICKETGYMFGFTGSQVAILVGVVSGATICILIILCGAIIVHRRKRKAAKLIQQFEDSAERREFLKHLAMLRGEGNTFLSMLNDTRRQVRELYYSGNNGDGAVGIQAYRPVLRDLARILVLINRRDDEIPVPPDDWQRLFSWAERLLRRYKRHSSPEVAQLVTFLQQPTTSVQMNSSQQVTITQSPQSYEPRTTPTNLTTFQSNVPLTTFQASDKSSISPASSSLGYVKDSPVSSSLGQNSSGVYNEKLSPNGSSIGQTTPLVYDNQKRLKPPNTHFQELAIATFNHNYNTGAALTESTCAIDECEANGLDRELNPQWEFQSSTEAANYTILSDWSPAREYLIDDFTILGFRPQDEITTEL</sequence>
<keyword evidence="4" id="KW-0862">Zinc</keyword>
<evidence type="ECO:0000256" key="4">
    <source>
        <dbReference type="ARBA" id="ARBA00022833"/>
    </source>
</evidence>
<feature type="compositionally biased region" description="Polar residues" evidence="5">
    <location>
        <begin position="1658"/>
        <end position="1695"/>
    </location>
</feature>
<dbReference type="PROSITE" id="PS51805">
    <property type="entry name" value="EPHD"/>
    <property type="match status" value="1"/>
</dbReference>
<dbReference type="GO" id="GO:0005634">
    <property type="term" value="C:nucleus"/>
    <property type="evidence" value="ECO:0007669"/>
    <property type="project" value="TreeGrafter"/>
</dbReference>
<keyword evidence="1" id="KW-0597">Phosphoprotein</keyword>
<feature type="compositionally biased region" description="Low complexity" evidence="5">
    <location>
        <begin position="1696"/>
        <end position="1707"/>
    </location>
</feature>
<dbReference type="PANTHER" id="PTHR14955">
    <property type="entry name" value="RETINOIC ACID INDUCED 1/TRANSCRIPTION FACTOR 20"/>
    <property type="match status" value="1"/>
</dbReference>
<dbReference type="InterPro" id="IPR013083">
    <property type="entry name" value="Znf_RING/FYVE/PHD"/>
</dbReference>
<dbReference type="InterPro" id="IPR009030">
    <property type="entry name" value="Growth_fac_rcpt_cys_sf"/>
</dbReference>
<keyword evidence="6" id="KW-0472">Membrane</keyword>
<feature type="region of interest" description="Disordered" evidence="5">
    <location>
        <begin position="1658"/>
        <end position="1743"/>
    </location>
</feature>
<dbReference type="GO" id="GO:0006357">
    <property type="term" value="P:regulation of transcription by RNA polymerase II"/>
    <property type="evidence" value="ECO:0007669"/>
    <property type="project" value="TreeGrafter"/>
</dbReference>
<feature type="region of interest" description="Disordered" evidence="5">
    <location>
        <begin position="529"/>
        <end position="570"/>
    </location>
</feature>
<evidence type="ECO:0000256" key="5">
    <source>
        <dbReference type="SAM" id="MobiDB-lite"/>
    </source>
</evidence>
<feature type="domain" description="PHD-type" evidence="7">
    <location>
        <begin position="1221"/>
        <end position="1337"/>
    </location>
</feature>
<dbReference type="STRING" id="166423.A0A0M9AD14"/>
<dbReference type="SUPFAM" id="SSF57184">
    <property type="entry name" value="Growth factor receptor domain"/>
    <property type="match status" value="1"/>
</dbReference>
<dbReference type="Proteomes" id="UP000053105">
    <property type="component" value="Unassembled WGS sequence"/>
</dbReference>
<feature type="region of interest" description="Disordered" evidence="5">
    <location>
        <begin position="914"/>
        <end position="935"/>
    </location>
</feature>
<feature type="compositionally biased region" description="Low complexity" evidence="5">
    <location>
        <begin position="857"/>
        <end position="866"/>
    </location>
</feature>
<feature type="compositionally biased region" description="Basic residues" evidence="5">
    <location>
        <begin position="969"/>
        <end position="986"/>
    </location>
</feature>
<dbReference type="Gene3D" id="3.30.40.10">
    <property type="entry name" value="Zinc/RING finger domain, C3HC4 (zinc finger)"/>
    <property type="match status" value="1"/>
</dbReference>
<feature type="region of interest" description="Disordered" evidence="5">
    <location>
        <begin position="951"/>
        <end position="1103"/>
    </location>
</feature>
<evidence type="ECO:0000313" key="9">
    <source>
        <dbReference type="Proteomes" id="UP000053105"/>
    </source>
</evidence>
<dbReference type="PANTHER" id="PTHR14955:SF4">
    <property type="entry name" value="PHD-TYPE DOMAIN-CONTAINING PROTEIN"/>
    <property type="match status" value="1"/>
</dbReference>
<keyword evidence="6" id="KW-0812">Transmembrane</keyword>
<keyword evidence="2" id="KW-0479">Metal-binding</keyword>
<feature type="compositionally biased region" description="Basic and acidic residues" evidence="5">
    <location>
        <begin position="1015"/>
        <end position="1036"/>
    </location>
</feature>
<dbReference type="InterPro" id="IPR052440">
    <property type="entry name" value="Trans_Reg/Chrom_Remod"/>
</dbReference>
<name>A0A0M9AD14_9HYME</name>
<feature type="compositionally biased region" description="Basic and acidic residues" evidence="5">
    <location>
        <begin position="728"/>
        <end position="752"/>
    </location>
</feature>
<feature type="compositionally biased region" description="Polar residues" evidence="5">
    <location>
        <begin position="557"/>
        <end position="570"/>
    </location>
</feature>
<feature type="region of interest" description="Disordered" evidence="5">
    <location>
        <begin position="439"/>
        <end position="471"/>
    </location>
</feature>